<reference evidence="6 7" key="1">
    <citation type="submission" date="2018-06" db="EMBL/GenBank/DDBJ databases">
        <authorList>
            <consortium name="Pathogen Informatics"/>
            <person name="Doyle S."/>
        </authorList>
    </citation>
    <scope>NUCLEOTIDE SEQUENCE [LARGE SCALE GENOMIC DNA]</scope>
    <source>
        <strain evidence="6 7">NCTC7914</strain>
    </source>
</reference>
<dbReference type="AlphaFoldDB" id="A0A379KPI9"/>
<protein>
    <submittedName>
        <fullName evidence="6">LysR family transcriptional regulator</fullName>
    </submittedName>
</protein>
<dbReference type="InterPro" id="IPR036390">
    <property type="entry name" value="WH_DNA-bd_sf"/>
</dbReference>
<evidence type="ECO:0000256" key="2">
    <source>
        <dbReference type="ARBA" id="ARBA00023015"/>
    </source>
</evidence>
<accession>A0A379KPI9</accession>
<comment type="similarity">
    <text evidence="1">Belongs to the LysR transcriptional regulatory family.</text>
</comment>
<dbReference type="Pfam" id="PF00126">
    <property type="entry name" value="HTH_1"/>
    <property type="match status" value="1"/>
</dbReference>
<dbReference type="PRINTS" id="PR00039">
    <property type="entry name" value="HTHLYSR"/>
</dbReference>
<evidence type="ECO:0000256" key="3">
    <source>
        <dbReference type="ARBA" id="ARBA00023125"/>
    </source>
</evidence>
<dbReference type="GO" id="GO:0006351">
    <property type="term" value="P:DNA-templated transcription"/>
    <property type="evidence" value="ECO:0007669"/>
    <property type="project" value="TreeGrafter"/>
</dbReference>
<dbReference type="SUPFAM" id="SSF46785">
    <property type="entry name" value="Winged helix' DNA-binding domain"/>
    <property type="match status" value="1"/>
</dbReference>
<dbReference type="Proteomes" id="UP000254602">
    <property type="component" value="Unassembled WGS sequence"/>
</dbReference>
<dbReference type="InterPro" id="IPR005119">
    <property type="entry name" value="LysR_subst-bd"/>
</dbReference>
<evidence type="ECO:0000259" key="5">
    <source>
        <dbReference type="PROSITE" id="PS50931"/>
    </source>
</evidence>
<dbReference type="PANTHER" id="PTHR30537:SF5">
    <property type="entry name" value="HTH-TYPE TRANSCRIPTIONAL ACTIVATOR TTDR-RELATED"/>
    <property type="match status" value="1"/>
</dbReference>
<evidence type="ECO:0000256" key="4">
    <source>
        <dbReference type="ARBA" id="ARBA00023163"/>
    </source>
</evidence>
<name>A0A379KPI9_PSEPU</name>
<evidence type="ECO:0000256" key="1">
    <source>
        <dbReference type="ARBA" id="ARBA00009437"/>
    </source>
</evidence>
<evidence type="ECO:0000313" key="7">
    <source>
        <dbReference type="Proteomes" id="UP000254602"/>
    </source>
</evidence>
<dbReference type="Gene3D" id="1.10.10.10">
    <property type="entry name" value="Winged helix-like DNA-binding domain superfamily/Winged helix DNA-binding domain"/>
    <property type="match status" value="1"/>
</dbReference>
<dbReference type="PANTHER" id="PTHR30537">
    <property type="entry name" value="HTH-TYPE TRANSCRIPTIONAL REGULATOR"/>
    <property type="match status" value="1"/>
</dbReference>
<sequence>MVVNRVYPMNTSDPFRGISIFLEVVDAGSFTDAAERLDMSKSGVAKSISKLESTLGTRLFHRTTRSLTLTDEGARFSEGCRRSLNELKQAQTQLLAQQQELSGRLRVTLPMVLGKRWVLPELLDIAKQHPALELDINLTDRLVDLVEEGVDLAIRIGPLHDSATLIAKPLGVQRAVLCATPEYLAANGAPASLDDLHSHACITFGSGGQSRSWYFLDESGHSHSMAIRGRVGLNDSGAILIATLAGFGIALIADWLVNEHLAAGRLSVVLPEVRTVGFPIHAVWQRNQLLSPKVRHVVDLLAERFLPEQPWEVRD</sequence>
<dbReference type="Gene3D" id="3.40.190.290">
    <property type="match status" value="1"/>
</dbReference>
<dbReference type="GO" id="GO:0003700">
    <property type="term" value="F:DNA-binding transcription factor activity"/>
    <property type="evidence" value="ECO:0007669"/>
    <property type="project" value="InterPro"/>
</dbReference>
<dbReference type="SUPFAM" id="SSF53850">
    <property type="entry name" value="Periplasmic binding protein-like II"/>
    <property type="match status" value="1"/>
</dbReference>
<keyword evidence="4" id="KW-0804">Transcription</keyword>
<evidence type="ECO:0000313" key="6">
    <source>
        <dbReference type="EMBL" id="SUD69791.1"/>
    </source>
</evidence>
<dbReference type="GO" id="GO:0043565">
    <property type="term" value="F:sequence-specific DNA binding"/>
    <property type="evidence" value="ECO:0007669"/>
    <property type="project" value="TreeGrafter"/>
</dbReference>
<feature type="domain" description="HTH lysR-type" evidence="5">
    <location>
        <begin position="13"/>
        <end position="70"/>
    </location>
</feature>
<keyword evidence="3" id="KW-0238">DNA-binding</keyword>
<dbReference type="FunFam" id="3.40.190.290:FF:000001">
    <property type="entry name" value="Transcriptional regulator, LysR family"/>
    <property type="match status" value="1"/>
</dbReference>
<proteinExistence type="inferred from homology"/>
<dbReference type="CDD" id="cd08475">
    <property type="entry name" value="PBP2_CrgA_like_6"/>
    <property type="match status" value="1"/>
</dbReference>
<organism evidence="6 7">
    <name type="scientific">Pseudomonas putida</name>
    <name type="common">Arthrobacter siderocapsulatus</name>
    <dbReference type="NCBI Taxonomy" id="303"/>
    <lineage>
        <taxon>Bacteria</taxon>
        <taxon>Pseudomonadati</taxon>
        <taxon>Pseudomonadota</taxon>
        <taxon>Gammaproteobacteria</taxon>
        <taxon>Pseudomonadales</taxon>
        <taxon>Pseudomonadaceae</taxon>
        <taxon>Pseudomonas</taxon>
    </lineage>
</organism>
<dbReference type="EMBL" id="UGUY01000001">
    <property type="protein sequence ID" value="SUD69791.1"/>
    <property type="molecule type" value="Genomic_DNA"/>
</dbReference>
<dbReference type="Pfam" id="PF03466">
    <property type="entry name" value="LysR_substrate"/>
    <property type="match status" value="1"/>
</dbReference>
<dbReference type="FunFam" id="1.10.10.10:FF:000001">
    <property type="entry name" value="LysR family transcriptional regulator"/>
    <property type="match status" value="1"/>
</dbReference>
<dbReference type="InterPro" id="IPR036388">
    <property type="entry name" value="WH-like_DNA-bd_sf"/>
</dbReference>
<dbReference type="InterPro" id="IPR058163">
    <property type="entry name" value="LysR-type_TF_proteobact-type"/>
</dbReference>
<keyword evidence="2" id="KW-0805">Transcription regulation</keyword>
<dbReference type="PROSITE" id="PS50931">
    <property type="entry name" value="HTH_LYSR"/>
    <property type="match status" value="1"/>
</dbReference>
<gene>
    <name evidence="6" type="primary">dmlR_20</name>
    <name evidence="6" type="ORF">NCTC7914_03939</name>
</gene>
<dbReference type="InterPro" id="IPR000847">
    <property type="entry name" value="LysR_HTH_N"/>
</dbReference>